<dbReference type="HAMAP" id="MF_00013">
    <property type="entry name" value="LipB"/>
    <property type="match status" value="1"/>
</dbReference>
<evidence type="ECO:0000256" key="1">
    <source>
        <dbReference type="ARBA" id="ARBA00004821"/>
    </source>
</evidence>
<dbReference type="EMBL" id="UINC01065259">
    <property type="protein sequence ID" value="SVB94730.1"/>
    <property type="molecule type" value="Genomic_DNA"/>
</dbReference>
<evidence type="ECO:0000259" key="6">
    <source>
        <dbReference type="PROSITE" id="PS51733"/>
    </source>
</evidence>
<feature type="domain" description="BPL/LPL catalytic" evidence="6">
    <location>
        <begin position="22"/>
        <end position="196"/>
    </location>
</feature>
<dbReference type="InterPro" id="IPR020605">
    <property type="entry name" value="Octanoyltransferase_CS"/>
</dbReference>
<comment type="pathway">
    <text evidence="1">Protein modification; protein lipoylation via endogenous pathway; protein N(6)-(lipoyl)lysine from octanoyl-[acyl-carrier-protein]: step 1/2.</text>
</comment>
<dbReference type="NCBIfam" id="NF010922">
    <property type="entry name" value="PRK14342.1"/>
    <property type="match status" value="1"/>
</dbReference>
<dbReference type="PROSITE" id="PS01313">
    <property type="entry name" value="LIPB"/>
    <property type="match status" value="1"/>
</dbReference>
<dbReference type="AlphaFoldDB" id="A0A382I4Y6"/>
<reference evidence="7" key="1">
    <citation type="submission" date="2018-05" db="EMBL/GenBank/DDBJ databases">
        <authorList>
            <person name="Lanie J.A."/>
            <person name="Ng W.-L."/>
            <person name="Kazmierczak K.M."/>
            <person name="Andrzejewski T.M."/>
            <person name="Davidsen T.M."/>
            <person name="Wayne K.J."/>
            <person name="Tettelin H."/>
            <person name="Glass J.I."/>
            <person name="Rusch D."/>
            <person name="Podicherti R."/>
            <person name="Tsui H.-C.T."/>
            <person name="Winkler M.E."/>
        </authorList>
    </citation>
    <scope>NUCLEOTIDE SEQUENCE</scope>
</reference>
<dbReference type="PANTHER" id="PTHR10993:SF7">
    <property type="entry name" value="LIPOYLTRANSFERASE 2, MITOCHONDRIAL-RELATED"/>
    <property type="match status" value="1"/>
</dbReference>
<evidence type="ECO:0000256" key="4">
    <source>
        <dbReference type="ARBA" id="ARBA00022679"/>
    </source>
</evidence>
<dbReference type="NCBIfam" id="TIGR00214">
    <property type="entry name" value="lipB"/>
    <property type="match status" value="1"/>
</dbReference>
<organism evidence="7">
    <name type="scientific">marine metagenome</name>
    <dbReference type="NCBI Taxonomy" id="408172"/>
    <lineage>
        <taxon>unclassified sequences</taxon>
        <taxon>metagenomes</taxon>
        <taxon>ecological metagenomes</taxon>
    </lineage>
</organism>
<name>A0A382I4Y6_9ZZZZ</name>
<dbReference type="Pfam" id="PF21948">
    <property type="entry name" value="LplA-B_cat"/>
    <property type="match status" value="1"/>
</dbReference>
<dbReference type="InterPro" id="IPR004143">
    <property type="entry name" value="BPL_LPL_catalytic"/>
</dbReference>
<dbReference type="FunFam" id="3.30.930.10:FF:000020">
    <property type="entry name" value="Octanoyltransferase"/>
    <property type="match status" value="1"/>
</dbReference>
<dbReference type="PANTHER" id="PTHR10993">
    <property type="entry name" value="OCTANOYLTRANSFERASE"/>
    <property type="match status" value="1"/>
</dbReference>
<dbReference type="EC" id="2.3.1.181" evidence="2"/>
<dbReference type="SUPFAM" id="SSF55681">
    <property type="entry name" value="Class II aaRS and biotin synthetases"/>
    <property type="match status" value="1"/>
</dbReference>
<accession>A0A382I4Y6</accession>
<dbReference type="Gene3D" id="3.30.930.10">
    <property type="entry name" value="Bira Bifunctional Protein, Domain 2"/>
    <property type="match status" value="1"/>
</dbReference>
<dbReference type="GO" id="GO:0033819">
    <property type="term" value="F:lipoyl(octanoyl) transferase activity"/>
    <property type="evidence" value="ECO:0007669"/>
    <property type="project" value="UniProtKB-EC"/>
</dbReference>
<dbReference type="InterPro" id="IPR000544">
    <property type="entry name" value="Octanoyltransferase"/>
</dbReference>
<evidence type="ECO:0000313" key="7">
    <source>
        <dbReference type="EMBL" id="SVB94730.1"/>
    </source>
</evidence>
<keyword evidence="4" id="KW-0808">Transferase</keyword>
<dbReference type="InterPro" id="IPR045864">
    <property type="entry name" value="aa-tRNA-synth_II/BPL/LPL"/>
</dbReference>
<dbReference type="CDD" id="cd16444">
    <property type="entry name" value="LipB"/>
    <property type="match status" value="1"/>
</dbReference>
<keyword evidence="5" id="KW-0012">Acyltransferase</keyword>
<gene>
    <name evidence="7" type="ORF">METZ01_LOCUS247584</name>
</gene>
<feature type="non-terminal residue" evidence="7">
    <location>
        <position position="197"/>
    </location>
</feature>
<dbReference type="PIRSF" id="PIRSF016262">
    <property type="entry name" value="LPLase"/>
    <property type="match status" value="1"/>
</dbReference>
<evidence type="ECO:0000256" key="2">
    <source>
        <dbReference type="ARBA" id="ARBA00012334"/>
    </source>
</evidence>
<evidence type="ECO:0000256" key="5">
    <source>
        <dbReference type="ARBA" id="ARBA00023315"/>
    </source>
</evidence>
<evidence type="ECO:0000256" key="3">
    <source>
        <dbReference type="ARBA" id="ARBA00022490"/>
    </source>
</evidence>
<dbReference type="UniPathway" id="UPA00538">
    <property type="reaction ID" value="UER00592"/>
</dbReference>
<keyword evidence="3" id="KW-0963">Cytoplasm</keyword>
<proteinExistence type="inferred from homology"/>
<dbReference type="GO" id="GO:0009249">
    <property type="term" value="P:protein lipoylation"/>
    <property type="evidence" value="ECO:0007669"/>
    <property type="project" value="InterPro"/>
</dbReference>
<dbReference type="PROSITE" id="PS51733">
    <property type="entry name" value="BPL_LPL_CATALYTIC"/>
    <property type="match status" value="1"/>
</dbReference>
<protein>
    <recommendedName>
        <fullName evidence="2">lipoyl(octanoyl) transferase</fullName>
        <ecNumber evidence="2">2.3.1.181</ecNumber>
    </recommendedName>
</protein>
<sequence length="197" mass="22273">MGLQEYSKIWASMVNTVLSKSYNDPDEIWFLEHPPVFTVGLGGSEKHILSQGKIPVIRSDRGGQVTYHGPGQLVVYFLLNLRRLGWGPKHLIGELENSIIKLFDKYGINSSKIEGAPGVYVEKEKIASIGLKIKKGFSYHGISINIDMDLEPFLRINTCGYEALKVTQLSNFRKIYFQDVQDSFESILIDQLKHPKS</sequence>